<dbReference type="AlphaFoldDB" id="W2TAV3"/>
<protein>
    <submittedName>
        <fullName evidence="2">Uncharacterized protein</fullName>
    </submittedName>
</protein>
<evidence type="ECO:0000256" key="1">
    <source>
        <dbReference type="SAM" id="Coils"/>
    </source>
</evidence>
<organism evidence="2 3">
    <name type="scientific">Necator americanus</name>
    <name type="common">Human hookworm</name>
    <dbReference type="NCBI Taxonomy" id="51031"/>
    <lineage>
        <taxon>Eukaryota</taxon>
        <taxon>Metazoa</taxon>
        <taxon>Ecdysozoa</taxon>
        <taxon>Nematoda</taxon>
        <taxon>Chromadorea</taxon>
        <taxon>Rhabditida</taxon>
        <taxon>Rhabditina</taxon>
        <taxon>Rhabditomorpha</taxon>
        <taxon>Strongyloidea</taxon>
        <taxon>Ancylostomatidae</taxon>
        <taxon>Bunostominae</taxon>
        <taxon>Necator</taxon>
    </lineage>
</organism>
<evidence type="ECO:0000313" key="3">
    <source>
        <dbReference type="Proteomes" id="UP000053676"/>
    </source>
</evidence>
<feature type="non-terminal residue" evidence="2">
    <location>
        <position position="121"/>
    </location>
</feature>
<keyword evidence="3" id="KW-1185">Reference proteome</keyword>
<dbReference type="STRING" id="51031.W2TAV3"/>
<accession>W2TAV3</accession>
<dbReference type="Proteomes" id="UP000053676">
    <property type="component" value="Unassembled WGS sequence"/>
</dbReference>
<gene>
    <name evidence="2" type="ORF">NECAME_10546</name>
</gene>
<sequence length="121" mass="14062">MEKDEAECQMRKLMSYEMVRRNLEVEMEEAERKLSTIYGLSGKDYVAELQKMIECEERELKELKESSAALREERQARLEVAQMECSKLDYELNSSSTAIESLTREIKNVEQKLKDAAVSSN</sequence>
<proteinExistence type="predicted"/>
<keyword evidence="1" id="KW-0175">Coiled coil</keyword>
<reference evidence="3" key="1">
    <citation type="journal article" date="2014" name="Nat. Genet.">
        <title>Genome of the human hookworm Necator americanus.</title>
        <authorList>
            <person name="Tang Y.T."/>
            <person name="Gao X."/>
            <person name="Rosa B.A."/>
            <person name="Abubucker S."/>
            <person name="Hallsworth-Pepin K."/>
            <person name="Martin J."/>
            <person name="Tyagi R."/>
            <person name="Heizer E."/>
            <person name="Zhang X."/>
            <person name="Bhonagiri-Palsikar V."/>
            <person name="Minx P."/>
            <person name="Warren W.C."/>
            <person name="Wang Q."/>
            <person name="Zhan B."/>
            <person name="Hotez P.J."/>
            <person name="Sternberg P.W."/>
            <person name="Dougall A."/>
            <person name="Gaze S.T."/>
            <person name="Mulvenna J."/>
            <person name="Sotillo J."/>
            <person name="Ranganathan S."/>
            <person name="Rabelo E.M."/>
            <person name="Wilson R.K."/>
            <person name="Felgner P.L."/>
            <person name="Bethony J."/>
            <person name="Hawdon J.M."/>
            <person name="Gasser R.B."/>
            <person name="Loukas A."/>
            <person name="Mitreva M."/>
        </authorList>
    </citation>
    <scope>NUCLEOTIDE SEQUENCE [LARGE SCALE GENOMIC DNA]</scope>
</reference>
<name>W2TAV3_NECAM</name>
<dbReference type="OrthoDB" id="5867094at2759"/>
<feature type="coiled-coil region" evidence="1">
    <location>
        <begin position="13"/>
        <end position="119"/>
    </location>
</feature>
<dbReference type="KEGG" id="nai:NECAME_10546"/>
<evidence type="ECO:0000313" key="2">
    <source>
        <dbReference type="EMBL" id="ETN78147.1"/>
    </source>
</evidence>
<dbReference type="EMBL" id="KI660052">
    <property type="protein sequence ID" value="ETN78147.1"/>
    <property type="molecule type" value="Genomic_DNA"/>
</dbReference>